<dbReference type="GO" id="GO:0043536">
    <property type="term" value="P:positive regulation of blood vessel endothelial cell migration"/>
    <property type="evidence" value="ECO:0000266"/>
    <property type="project" value="RGD"/>
</dbReference>
<dbReference type="OMA" id="WTKERHC"/>
<dbReference type="GO" id="GO:0043123">
    <property type="term" value="P:positive regulation of canonical NF-kappaB signal transduction"/>
    <property type="evidence" value="ECO:0000266"/>
    <property type="project" value="RGD"/>
</dbReference>
<dbReference type="AlphaFoldDB" id="A0A8I6AHI1"/>
<dbReference type="GO" id="GO:0007259">
    <property type="term" value="P:cell surface receptor signaling pathway via JAK-STAT"/>
    <property type="evidence" value="ECO:0000266"/>
    <property type="project" value="RGD"/>
</dbReference>
<evidence type="ECO:0000256" key="12">
    <source>
        <dbReference type="ARBA" id="ARBA00031089"/>
    </source>
</evidence>
<evidence type="ECO:0000256" key="4">
    <source>
        <dbReference type="ARBA" id="ARBA00022729"/>
    </source>
</evidence>
<evidence type="ECO:0000256" key="10">
    <source>
        <dbReference type="ARBA" id="ARBA00023170"/>
    </source>
</evidence>
<dbReference type="GO" id="GO:0002768">
    <property type="term" value="P:immune response-regulating cell surface receptor signaling pathway"/>
    <property type="evidence" value="ECO:0000266"/>
    <property type="project" value="RGD"/>
</dbReference>
<reference evidence="19" key="3">
    <citation type="submission" date="2025-09" db="UniProtKB">
        <authorList>
            <consortium name="Ensembl"/>
        </authorList>
    </citation>
    <scope>IDENTIFICATION</scope>
    <source>
        <strain evidence="19">Brown Norway</strain>
    </source>
</reference>
<dbReference type="GO" id="GO:0042832">
    <property type="term" value="P:defense response to protozoan"/>
    <property type="evidence" value="ECO:0000266"/>
    <property type="project" value="RGD"/>
</dbReference>
<keyword evidence="10" id="KW-0675">Receptor</keyword>
<dbReference type="GO" id="GO:0032735">
    <property type="term" value="P:positive regulation of interleukin-12 production"/>
    <property type="evidence" value="ECO:0000266"/>
    <property type="project" value="RGD"/>
</dbReference>
<evidence type="ECO:0000313" key="19">
    <source>
        <dbReference type="Ensembl" id="ENSRNOP00000092907.1"/>
    </source>
</evidence>
<dbReference type="GO" id="GO:0005615">
    <property type="term" value="C:extracellular space"/>
    <property type="evidence" value="ECO:0000314"/>
    <property type="project" value="RGD"/>
</dbReference>
<dbReference type="Reactome" id="R-RNO-5668541">
    <property type="pathway name" value="TNFR2 non-canonical NF-kB pathway"/>
</dbReference>
<comment type="subcellular location">
    <subcellularLocation>
        <location evidence="1">Membrane</location>
        <topology evidence="1">Single-pass type I membrane protein</topology>
    </subcellularLocation>
</comment>
<evidence type="ECO:0000256" key="2">
    <source>
        <dbReference type="ARBA" id="ARBA00015766"/>
    </source>
</evidence>
<evidence type="ECO:0000259" key="18">
    <source>
        <dbReference type="PROSITE" id="PS50050"/>
    </source>
</evidence>
<dbReference type="GO" id="GO:0036018">
    <property type="term" value="P:cellular response to erythropoietin"/>
    <property type="evidence" value="ECO:0000270"/>
    <property type="project" value="RGD"/>
</dbReference>
<dbReference type="PANTHER" id="PTHR46875:SF1">
    <property type="entry name" value="TUMOR NECROSIS FACTOR RECEPTOR SUPERFAMILY MEMBER 5"/>
    <property type="match status" value="1"/>
</dbReference>
<evidence type="ECO:0000256" key="8">
    <source>
        <dbReference type="ARBA" id="ARBA00023136"/>
    </source>
</evidence>
<dbReference type="GO" id="GO:0002637">
    <property type="term" value="P:regulation of immunoglobulin production"/>
    <property type="evidence" value="ECO:0000266"/>
    <property type="project" value="RGD"/>
</dbReference>
<evidence type="ECO:0000256" key="14">
    <source>
        <dbReference type="ARBA" id="ARBA00045871"/>
    </source>
</evidence>
<dbReference type="InterPro" id="IPR001368">
    <property type="entry name" value="TNFR/NGFR_Cys_rich_reg"/>
</dbReference>
<dbReference type="GO" id="GO:0019904">
    <property type="term" value="F:protein domain specific binding"/>
    <property type="evidence" value="ECO:0000353"/>
    <property type="project" value="RGD"/>
</dbReference>
<evidence type="ECO:0000256" key="5">
    <source>
        <dbReference type="ARBA" id="ARBA00022737"/>
    </source>
</evidence>
<dbReference type="GO" id="GO:0043196">
    <property type="term" value="C:varicosity"/>
    <property type="evidence" value="ECO:0000314"/>
    <property type="project" value="RGD"/>
</dbReference>
<proteinExistence type="predicted"/>
<protein>
    <recommendedName>
        <fullName evidence="2">Tumor necrosis factor receptor superfamily member 5</fullName>
    </recommendedName>
    <alternativeName>
        <fullName evidence="12">B-cell surface antigen CD40</fullName>
    </alternativeName>
    <alternativeName>
        <fullName evidence="13">CD40L receptor</fullName>
    </alternativeName>
</protein>
<dbReference type="RGD" id="619830">
    <property type="gene designation" value="Cd40"/>
</dbReference>
<evidence type="ECO:0000256" key="11">
    <source>
        <dbReference type="ARBA" id="ARBA00023180"/>
    </source>
</evidence>
<dbReference type="GO" id="GO:0090037">
    <property type="term" value="P:positive regulation of protein kinase C signaling"/>
    <property type="evidence" value="ECO:0000266"/>
    <property type="project" value="RGD"/>
</dbReference>
<feature type="disulfide bond" evidence="15">
    <location>
        <begin position="62"/>
        <end position="77"/>
    </location>
</feature>
<dbReference type="PROSITE" id="PS50050">
    <property type="entry name" value="TNFR_NGFR_2"/>
    <property type="match status" value="4"/>
</dbReference>
<feature type="domain" description="TNFR-Cys" evidence="18">
    <location>
        <begin position="25"/>
        <end position="59"/>
    </location>
</feature>
<sequence length="309" mass="33747">MLPLPQLCALWGCLLTAVHLGQCVTCSDKQYLQGGECCDLCQPGNRLVSHCTALEKTQCQPCDSGEFSAHWNREIRCHQHRHCELNQGLQVKKEGTAVSDTVCTCKEGQHCASKECETCAQHTPCGPGFGVVQMATETTDTVCQPCPVGFFSNGSSLFEKCHPWTSCEDQKLMVLREGTSQTDTLCGFQPRMRALLVIPVVMVILITIFVVFLYIKKVVKKPKDNEGGAGRRQSNPGCAFPSIECGVLPPEARGQDPVEIEDYPGHNTAAPVQETLHGCQPVAQEDGKESRISVQERQVTGSMALKPLV</sequence>
<dbReference type="SMART" id="SM00208">
    <property type="entry name" value="TNFR"/>
    <property type="match status" value="4"/>
</dbReference>
<dbReference type="GO" id="GO:0005886">
    <property type="term" value="C:plasma membrane"/>
    <property type="evidence" value="ECO:0000266"/>
    <property type="project" value="RGD"/>
</dbReference>
<dbReference type="GO" id="GO:0043025">
    <property type="term" value="C:neuronal cell body"/>
    <property type="evidence" value="ECO:0000314"/>
    <property type="project" value="RGD"/>
</dbReference>
<dbReference type="Reactome" id="R-RNO-5676594">
    <property type="pathway name" value="TNF receptor superfamily (TNFSF) members mediating non-canonical NF-kB pathway"/>
</dbReference>
<keyword evidence="7 16" id="KW-1133">Transmembrane helix</keyword>
<organism evidence="19 20">
    <name type="scientific">Rattus norvegicus</name>
    <name type="common">Rat</name>
    <dbReference type="NCBI Taxonomy" id="10116"/>
    <lineage>
        <taxon>Eukaryota</taxon>
        <taxon>Metazoa</taxon>
        <taxon>Chordata</taxon>
        <taxon>Craniata</taxon>
        <taxon>Vertebrata</taxon>
        <taxon>Euteleostomi</taxon>
        <taxon>Mammalia</taxon>
        <taxon>Eutheria</taxon>
        <taxon>Euarchontoglires</taxon>
        <taxon>Glires</taxon>
        <taxon>Rodentia</taxon>
        <taxon>Myomorpha</taxon>
        <taxon>Muroidea</taxon>
        <taxon>Muridae</taxon>
        <taxon>Murinae</taxon>
        <taxon>Rattus</taxon>
    </lineage>
</organism>
<dbReference type="GO" id="GO:0019724">
    <property type="term" value="P:B cell mediated immunity"/>
    <property type="evidence" value="ECO:0000266"/>
    <property type="project" value="RGD"/>
</dbReference>
<name>A0A8I6AHI1_RAT</name>
<keyword evidence="3 16" id="KW-0812">Transmembrane</keyword>
<feature type="repeat" description="TNFR-Cys" evidence="15">
    <location>
        <begin position="61"/>
        <end position="103"/>
    </location>
</feature>
<accession>A0A8I6AHI1</accession>
<feature type="domain" description="TNFR-Cys" evidence="18">
    <location>
        <begin position="145"/>
        <end position="186"/>
    </location>
</feature>
<dbReference type="Pfam" id="PF00020">
    <property type="entry name" value="TNFR_c6"/>
    <property type="match status" value="3"/>
</dbReference>
<evidence type="ECO:0000256" key="16">
    <source>
        <dbReference type="SAM" id="Phobius"/>
    </source>
</evidence>
<dbReference type="GO" id="GO:0019899">
    <property type="term" value="F:enzyme binding"/>
    <property type="evidence" value="ECO:0000266"/>
    <property type="project" value="RGD"/>
</dbReference>
<dbReference type="GO" id="GO:0030890">
    <property type="term" value="P:positive regulation of B cell proliferation"/>
    <property type="evidence" value="ECO:0000266"/>
    <property type="project" value="RGD"/>
</dbReference>
<dbReference type="GO" id="GO:0048304">
    <property type="term" value="P:positive regulation of isotype switching to IgG isotypes"/>
    <property type="evidence" value="ECO:0000266"/>
    <property type="project" value="RGD"/>
</dbReference>
<evidence type="ECO:0000256" key="1">
    <source>
        <dbReference type="ARBA" id="ARBA00004479"/>
    </source>
</evidence>
<dbReference type="GO" id="GO:0071347">
    <property type="term" value="P:cellular response to interleukin-1"/>
    <property type="evidence" value="ECO:0000270"/>
    <property type="project" value="RGD"/>
</dbReference>
<dbReference type="GO" id="GO:0071260">
    <property type="term" value="P:cellular response to mechanical stimulus"/>
    <property type="evidence" value="ECO:0000266"/>
    <property type="project" value="RGD"/>
</dbReference>
<dbReference type="GO" id="GO:0035631">
    <property type="term" value="C:CD40 receptor complex"/>
    <property type="evidence" value="ECO:0000266"/>
    <property type="project" value="RGD"/>
</dbReference>
<feature type="repeat" description="TNFR-Cys" evidence="15">
    <location>
        <begin position="25"/>
        <end position="59"/>
    </location>
</feature>
<dbReference type="GO" id="GO:0045766">
    <property type="term" value="P:positive regulation of angiogenesis"/>
    <property type="evidence" value="ECO:0000266"/>
    <property type="project" value="RGD"/>
</dbReference>
<comment type="function">
    <text evidence="14">Receptor for TNFSF5/CD40LG. Transduces TRAF6- and MAP3K8-mediated signals that activate ERK in macrophages and B cells, leading to induction of immunoglobulin secretion.</text>
</comment>
<dbReference type="PANTHER" id="PTHR46875">
    <property type="entry name" value="TUMOR NECROSIS FACTOR RECEPTOR SUPERFAMILY MEMBER 5"/>
    <property type="match status" value="1"/>
</dbReference>
<keyword evidence="6" id="KW-0391">Immunity</keyword>
<dbReference type="CDD" id="cd13407">
    <property type="entry name" value="TNFRSF5"/>
    <property type="match status" value="1"/>
</dbReference>
<dbReference type="InterPro" id="IPR034021">
    <property type="entry name" value="TNFRSF5_N"/>
</dbReference>
<dbReference type="GO" id="GO:0034341">
    <property type="term" value="P:response to type II interferon"/>
    <property type="evidence" value="ECO:0000270"/>
    <property type="project" value="RGD"/>
</dbReference>
<feature type="domain" description="TNFR-Cys" evidence="18">
    <location>
        <begin position="104"/>
        <end position="143"/>
    </location>
</feature>
<evidence type="ECO:0000256" key="6">
    <source>
        <dbReference type="ARBA" id="ARBA00022859"/>
    </source>
</evidence>
<evidence type="ECO:0000256" key="3">
    <source>
        <dbReference type="ARBA" id="ARBA00022692"/>
    </source>
</evidence>
<dbReference type="GO" id="GO:0051607">
    <property type="term" value="P:defense response to virus"/>
    <property type="evidence" value="ECO:0000266"/>
    <property type="project" value="RGD"/>
</dbReference>
<feature type="disulfide bond" evidence="15">
    <location>
        <begin position="41"/>
        <end position="59"/>
    </location>
</feature>
<dbReference type="InterPro" id="IPR052135">
    <property type="entry name" value="TNFRSF5"/>
</dbReference>
<feature type="repeat" description="TNFR-Cys" evidence="15">
    <location>
        <begin position="145"/>
        <end position="186"/>
    </location>
</feature>
<dbReference type="GO" id="GO:2000353">
    <property type="term" value="P:positive regulation of endothelial cell apoptotic process"/>
    <property type="evidence" value="ECO:0000266"/>
    <property type="project" value="RGD"/>
</dbReference>
<feature type="disulfide bond" evidence="15">
    <location>
        <begin position="38"/>
        <end position="51"/>
    </location>
</feature>
<dbReference type="GO" id="GO:0009897">
    <property type="term" value="C:external side of plasma membrane"/>
    <property type="evidence" value="ECO:0000266"/>
    <property type="project" value="RGD"/>
</dbReference>
<dbReference type="Proteomes" id="UP000002494">
    <property type="component" value="Chromosome 3"/>
</dbReference>
<dbReference type="GO" id="GO:0031667">
    <property type="term" value="P:response to nutrient levels"/>
    <property type="evidence" value="ECO:0000270"/>
    <property type="project" value="RGD"/>
</dbReference>
<reference evidence="19" key="1">
    <citation type="submission" date="2024-01" db="EMBL/GenBank/DDBJ databases">
        <title>GRCr8: a new rat reference genome assembly contstructed from accurate long reads and long range scaffolding.</title>
        <authorList>
            <person name="Doris P.A."/>
            <person name="Kalbfleisch T."/>
            <person name="Li K."/>
            <person name="Howe K."/>
            <person name="Wood J."/>
        </authorList>
    </citation>
    <scope>NUCLEOTIDE SEQUENCE [LARGE SCALE GENOMIC DNA]</scope>
    <source>
        <strain evidence="19">Brown Norway</strain>
    </source>
</reference>
<feature type="signal peptide" evidence="17">
    <location>
        <begin position="1"/>
        <end position="23"/>
    </location>
</feature>
<dbReference type="Ensembl" id="ENSRNOT00000109324.2">
    <property type="protein sequence ID" value="ENSRNOP00000092907.1"/>
    <property type="gene ID" value="ENSRNOG00000018488.8"/>
</dbReference>
<dbReference type="GO" id="GO:0003823">
    <property type="term" value="F:antigen binding"/>
    <property type="evidence" value="ECO:0000314"/>
    <property type="project" value="RGD"/>
</dbReference>
<dbReference type="RefSeq" id="NP_001418429.1">
    <property type="nucleotide sequence ID" value="NM_001431500.1"/>
</dbReference>
<dbReference type="GeneID" id="171369"/>
<feature type="disulfide bond" evidence="15">
    <location>
        <begin position="125"/>
        <end position="143"/>
    </location>
</feature>
<evidence type="ECO:0000256" key="9">
    <source>
        <dbReference type="ARBA" id="ARBA00023157"/>
    </source>
</evidence>
<dbReference type="GO" id="GO:0043410">
    <property type="term" value="P:positive regulation of MAPK cascade"/>
    <property type="evidence" value="ECO:0000266"/>
    <property type="project" value="RGD"/>
</dbReference>
<dbReference type="GO" id="GO:0023035">
    <property type="term" value="P:CD40 signaling pathway"/>
    <property type="evidence" value="ECO:0000266"/>
    <property type="project" value="RGD"/>
</dbReference>
<dbReference type="Reactome" id="R-RNO-198933">
    <property type="pathway name" value="Immunoregulatory interactions between a Lymphoid and a non-Lymphoid cell"/>
</dbReference>
<gene>
    <name evidence="19 21" type="primary">Cd40</name>
</gene>
<feature type="domain" description="TNFR-Cys" evidence="18">
    <location>
        <begin position="61"/>
        <end position="103"/>
    </location>
</feature>
<evidence type="ECO:0000256" key="13">
    <source>
        <dbReference type="ARBA" id="ARBA00032719"/>
    </source>
</evidence>
<keyword evidence="11" id="KW-0325">Glycoprotein</keyword>
<keyword evidence="9 15" id="KW-1015">Disulfide bond</keyword>
<dbReference type="GO" id="GO:0045944">
    <property type="term" value="P:positive regulation of transcription by RNA polymerase II"/>
    <property type="evidence" value="ECO:0000266"/>
    <property type="project" value="RGD"/>
</dbReference>
<evidence type="ECO:0000313" key="21">
    <source>
        <dbReference type="RGD" id="619830"/>
    </source>
</evidence>
<dbReference type="SUPFAM" id="SSF57586">
    <property type="entry name" value="TNF receptor-like"/>
    <property type="match status" value="2"/>
</dbReference>
<dbReference type="GeneTree" id="ENSGT00940000161464"/>
<feature type="disulfide bond" evidence="15">
    <location>
        <begin position="146"/>
        <end position="161"/>
    </location>
</feature>
<dbReference type="GO" id="GO:1901652">
    <property type="term" value="P:response to peptide"/>
    <property type="evidence" value="ECO:0000270"/>
    <property type="project" value="RGD"/>
</dbReference>
<evidence type="ECO:0000256" key="15">
    <source>
        <dbReference type="PROSITE-ProRule" id="PRU00206"/>
    </source>
</evidence>
<evidence type="ECO:0000256" key="7">
    <source>
        <dbReference type="ARBA" id="ARBA00022989"/>
    </source>
</evidence>
<dbReference type="AGR" id="RGD:619830"/>
<dbReference type="Gene3D" id="2.10.50.10">
    <property type="entry name" value="Tumor Necrosis Factor Receptor, subunit A, domain 2"/>
    <property type="match status" value="3"/>
</dbReference>
<feature type="transmembrane region" description="Helical" evidence="16">
    <location>
        <begin position="194"/>
        <end position="215"/>
    </location>
</feature>
<evidence type="ECO:0000313" key="20">
    <source>
        <dbReference type="Proteomes" id="UP000002494"/>
    </source>
</evidence>
<dbReference type="PRINTS" id="PR01922">
    <property type="entry name" value="TNFACTORR5"/>
</dbReference>
<dbReference type="GO" id="GO:0050776">
    <property type="term" value="P:regulation of immune response"/>
    <property type="evidence" value="ECO:0000266"/>
    <property type="project" value="RGD"/>
</dbReference>
<dbReference type="GO" id="GO:1902216">
    <property type="term" value="P:positive regulation of interleukin-4-mediated signaling pathway"/>
    <property type="evidence" value="ECO:0000266"/>
    <property type="project" value="RGD"/>
</dbReference>
<dbReference type="GO" id="GO:0071356">
    <property type="term" value="P:cellular response to tumor necrosis factor"/>
    <property type="evidence" value="ECO:0000270"/>
    <property type="project" value="RGD"/>
</dbReference>
<keyword evidence="8 16" id="KW-0472">Membrane</keyword>
<dbReference type="GO" id="GO:0043491">
    <property type="term" value="P:phosphatidylinositol 3-kinase/protein kinase B signal transduction"/>
    <property type="evidence" value="ECO:0000266"/>
    <property type="project" value="RGD"/>
</dbReference>
<keyword evidence="4 17" id="KW-0732">Signal</keyword>
<dbReference type="OrthoDB" id="9932129at2759"/>
<feature type="chain" id="PRO_5035245789" description="Tumor necrosis factor receptor superfamily member 5" evidence="17">
    <location>
        <begin position="24"/>
        <end position="309"/>
    </location>
</feature>
<dbReference type="InterPro" id="IPR020435">
    <property type="entry name" value="TNFR_5"/>
</dbReference>
<keyword evidence="5" id="KW-0677">Repeat</keyword>
<evidence type="ECO:0000256" key="17">
    <source>
        <dbReference type="SAM" id="SignalP"/>
    </source>
</evidence>
<dbReference type="GO" id="GO:0009617">
    <property type="term" value="P:response to bacterium"/>
    <property type="evidence" value="ECO:0000270"/>
    <property type="project" value="RGD"/>
</dbReference>
<dbReference type="GO" id="GO:0033590">
    <property type="term" value="P:response to cobalamin"/>
    <property type="evidence" value="ECO:0000270"/>
    <property type="project" value="RGD"/>
</dbReference>
<dbReference type="GO" id="GO:0009986">
    <property type="term" value="C:cell surface"/>
    <property type="evidence" value="ECO:0000314"/>
    <property type="project" value="RGD"/>
</dbReference>
<dbReference type="FunFam" id="2.10.50.10:FF:000041">
    <property type="entry name" value="Tumor necrosis factor receptor superfamily member 5"/>
    <property type="match status" value="1"/>
</dbReference>
<dbReference type="GO" id="GO:0042113">
    <property type="term" value="P:B cell activation"/>
    <property type="evidence" value="ECO:0000315"/>
    <property type="project" value="RGD"/>
</dbReference>
<reference evidence="19" key="2">
    <citation type="submission" date="2025-08" db="UniProtKB">
        <authorList>
            <consortium name="Ensembl"/>
        </authorList>
    </citation>
    <scope>IDENTIFICATION</scope>
    <source>
        <strain evidence="19">Brown Norway</strain>
    </source>
</reference>
<dbReference type="CTD" id="958"/>
<keyword evidence="20" id="KW-1185">Reference proteome</keyword>
<dbReference type="GO" id="GO:0038023">
    <property type="term" value="F:signaling receptor activity"/>
    <property type="evidence" value="ECO:0000266"/>
    <property type="project" value="RGD"/>
</dbReference>
<dbReference type="GO" id="GO:0006874">
    <property type="term" value="P:intracellular calcium ion homeostasis"/>
    <property type="evidence" value="ECO:0000266"/>
    <property type="project" value="RGD"/>
</dbReference>
<dbReference type="GO" id="GO:0031625">
    <property type="term" value="F:ubiquitin protein ligase binding"/>
    <property type="evidence" value="ECO:0000266"/>
    <property type="project" value="RGD"/>
</dbReference>
<feature type="repeat" description="TNFR-Cys" evidence="15">
    <location>
        <begin position="104"/>
        <end position="143"/>
    </location>
</feature>
<dbReference type="PROSITE" id="PS00652">
    <property type="entry name" value="TNFR_NGFR_1"/>
    <property type="match status" value="1"/>
</dbReference>
<dbReference type="FunCoup" id="A0A8I6AHI1">
    <property type="interactions" value="694"/>
</dbReference>
<dbReference type="GO" id="GO:0071222">
    <property type="term" value="P:cellular response to lipopolysaccharide"/>
    <property type="evidence" value="ECO:0000270"/>
    <property type="project" value="RGD"/>
</dbReference>
<comment type="caution">
    <text evidence="15">Lacks conserved residue(s) required for the propagation of feature annotation.</text>
</comment>